<reference evidence="9" key="1">
    <citation type="journal article" date="2020" name="J. Eukaryot. Microbiol.">
        <title>De novo Sequencing, Assembly and Annotation of the Transcriptome for the Free-Living Testate Amoeba Arcella intermedia.</title>
        <authorList>
            <person name="Ribeiro G.M."/>
            <person name="Porfirio-Sousa A.L."/>
            <person name="Maurer-Alcala X.X."/>
            <person name="Katz L.A."/>
            <person name="Lahr D.J.G."/>
        </authorList>
    </citation>
    <scope>NUCLEOTIDE SEQUENCE</scope>
</reference>
<evidence type="ECO:0000256" key="2">
    <source>
        <dbReference type="ARBA" id="ARBA00022448"/>
    </source>
</evidence>
<proteinExistence type="inferred from homology"/>
<dbReference type="InterPro" id="IPR011701">
    <property type="entry name" value="MFS"/>
</dbReference>
<dbReference type="InterPro" id="IPR044770">
    <property type="entry name" value="MFS_spinster-like"/>
</dbReference>
<dbReference type="EMBL" id="GIBP01003595">
    <property type="protein sequence ID" value="NDV32564.1"/>
    <property type="molecule type" value="Transcribed_RNA"/>
</dbReference>
<feature type="transmembrane region" description="Helical" evidence="7">
    <location>
        <begin position="343"/>
        <end position="364"/>
    </location>
</feature>
<evidence type="ECO:0000256" key="1">
    <source>
        <dbReference type="ARBA" id="ARBA00004141"/>
    </source>
</evidence>
<feature type="transmembrane region" description="Helical" evidence="7">
    <location>
        <begin position="68"/>
        <end position="89"/>
    </location>
</feature>
<sequence>MKAEWSLTDAETGLAALVFLLVYMVGSPLFGGLADSGISRKLLLLFGIIVWSVASSAAYFTTNLLTFLVTRAFVGLGESSFSIIAPTFLCDFYPPLYRNKALAVFYLSMPLGAGIGFGLGGVLSEAFGWKAAYLITGIPGLLIALLLLPLRDPGLGSFDKNPSETPALLDTLKFFARRKMYVFSVIGLTFNIFGVGAMADWLPAFFNRIYPDIPPDLSGLIIGGTTFFGGLFGIALGGVLPEFIRGKTKHHYMATMAIASYFSVVCICIAVYVEEFYVTSFFAFLAQLFIFITSAPGVTITGDIMPGNMRSRALGLSYLVTHSFGDAISPTILGAILDLTSNVRLALSVIPLAITLSAMVYLSAWRCLDPKESLPLDQGENEVLVTSKNG</sequence>
<feature type="transmembrane region" description="Helical" evidence="7">
    <location>
        <begin position="12"/>
        <end position="30"/>
    </location>
</feature>
<dbReference type="Pfam" id="PF07690">
    <property type="entry name" value="MFS_1"/>
    <property type="match status" value="1"/>
</dbReference>
<dbReference type="PROSITE" id="PS50850">
    <property type="entry name" value="MFS"/>
    <property type="match status" value="1"/>
</dbReference>
<evidence type="ECO:0000256" key="7">
    <source>
        <dbReference type="SAM" id="Phobius"/>
    </source>
</evidence>
<comment type="subcellular location">
    <subcellularLocation>
        <location evidence="1">Membrane</location>
        <topology evidence="1">Multi-pass membrane protein</topology>
    </subcellularLocation>
</comment>
<dbReference type="InterPro" id="IPR036259">
    <property type="entry name" value="MFS_trans_sf"/>
</dbReference>
<protein>
    <recommendedName>
        <fullName evidence="8">Major facilitator superfamily (MFS) profile domain-containing protein</fullName>
    </recommendedName>
</protein>
<dbReference type="PANTHER" id="PTHR23505">
    <property type="entry name" value="SPINSTER"/>
    <property type="match status" value="1"/>
</dbReference>
<feature type="domain" description="Major facilitator superfamily (MFS) profile" evidence="8">
    <location>
        <begin position="1"/>
        <end position="366"/>
    </location>
</feature>
<dbReference type="GO" id="GO:0022857">
    <property type="term" value="F:transmembrane transporter activity"/>
    <property type="evidence" value="ECO:0007669"/>
    <property type="project" value="InterPro"/>
</dbReference>
<accession>A0A6B2L6H1</accession>
<dbReference type="PANTHER" id="PTHR23505:SF79">
    <property type="entry name" value="PROTEIN SPINSTER"/>
    <property type="match status" value="1"/>
</dbReference>
<feature type="transmembrane region" description="Helical" evidence="7">
    <location>
        <begin position="279"/>
        <end position="301"/>
    </location>
</feature>
<feature type="transmembrane region" description="Helical" evidence="7">
    <location>
        <begin position="101"/>
        <end position="119"/>
    </location>
</feature>
<keyword evidence="5 7" id="KW-0472">Membrane</keyword>
<feature type="transmembrane region" description="Helical" evidence="7">
    <location>
        <begin position="252"/>
        <end position="273"/>
    </location>
</feature>
<feature type="transmembrane region" description="Helical" evidence="7">
    <location>
        <begin position="131"/>
        <end position="150"/>
    </location>
</feature>
<dbReference type="GO" id="GO:0016020">
    <property type="term" value="C:membrane"/>
    <property type="evidence" value="ECO:0007669"/>
    <property type="project" value="UniProtKB-SubCell"/>
</dbReference>
<keyword evidence="4 7" id="KW-1133">Transmembrane helix</keyword>
<organism evidence="9">
    <name type="scientific">Arcella intermedia</name>
    <dbReference type="NCBI Taxonomy" id="1963864"/>
    <lineage>
        <taxon>Eukaryota</taxon>
        <taxon>Amoebozoa</taxon>
        <taxon>Tubulinea</taxon>
        <taxon>Elardia</taxon>
        <taxon>Arcellinida</taxon>
        <taxon>Sphaerothecina</taxon>
        <taxon>Arcellidae</taxon>
        <taxon>Arcella</taxon>
    </lineage>
</organism>
<dbReference type="SUPFAM" id="SSF103473">
    <property type="entry name" value="MFS general substrate transporter"/>
    <property type="match status" value="1"/>
</dbReference>
<evidence type="ECO:0000256" key="6">
    <source>
        <dbReference type="ARBA" id="ARBA00024338"/>
    </source>
</evidence>
<evidence type="ECO:0000256" key="5">
    <source>
        <dbReference type="ARBA" id="ARBA00023136"/>
    </source>
</evidence>
<evidence type="ECO:0000256" key="4">
    <source>
        <dbReference type="ARBA" id="ARBA00022989"/>
    </source>
</evidence>
<feature type="transmembrane region" description="Helical" evidence="7">
    <location>
        <begin position="180"/>
        <end position="199"/>
    </location>
</feature>
<feature type="transmembrane region" description="Helical" evidence="7">
    <location>
        <begin position="313"/>
        <end position="337"/>
    </location>
</feature>
<evidence type="ECO:0000259" key="8">
    <source>
        <dbReference type="PROSITE" id="PS50850"/>
    </source>
</evidence>
<dbReference type="Gene3D" id="1.20.1250.20">
    <property type="entry name" value="MFS general substrate transporter like domains"/>
    <property type="match status" value="1"/>
</dbReference>
<evidence type="ECO:0000313" key="9">
    <source>
        <dbReference type="EMBL" id="NDV32564.1"/>
    </source>
</evidence>
<evidence type="ECO:0000256" key="3">
    <source>
        <dbReference type="ARBA" id="ARBA00022692"/>
    </source>
</evidence>
<keyword evidence="2" id="KW-0813">Transport</keyword>
<keyword evidence="3 7" id="KW-0812">Transmembrane</keyword>
<dbReference type="InterPro" id="IPR020846">
    <property type="entry name" value="MFS_dom"/>
</dbReference>
<dbReference type="AlphaFoldDB" id="A0A6B2L6H1"/>
<feature type="transmembrane region" description="Helical" evidence="7">
    <location>
        <begin position="42"/>
        <end position="62"/>
    </location>
</feature>
<feature type="transmembrane region" description="Helical" evidence="7">
    <location>
        <begin position="219"/>
        <end position="240"/>
    </location>
</feature>
<name>A0A6B2L6H1_9EUKA</name>
<comment type="similarity">
    <text evidence="6">Belongs to the major facilitator superfamily. Spinster (TC 2.A.1.49) family.</text>
</comment>